<sequence>MVDNVAGDDVESKSGKNEASGEVSGKGSSDVKPTVSLKPKPFKVQIPIQARIGQIEEPKPVPISVVCEARDTASFFTTNARWREREELLAWVRREGDTNDWWLAMLCGMHNHDLEEKLQGHLIAGRLSAEEKKKDIEIAKSLTVPQNILTNLKQNNKESVTTIKQVYNVRTRWRSVITKS</sequence>
<reference evidence="2 4" key="2">
    <citation type="journal article" date="2014" name="BMC Genomics">
        <title>An improved genome release (version Mt4.0) for the model legume Medicago truncatula.</title>
        <authorList>
            <person name="Tang H."/>
            <person name="Krishnakumar V."/>
            <person name="Bidwell S."/>
            <person name="Rosen B."/>
            <person name="Chan A."/>
            <person name="Zhou S."/>
            <person name="Gentzbittel L."/>
            <person name="Childs K.L."/>
            <person name="Yandell M."/>
            <person name="Gundlach H."/>
            <person name="Mayer K.F."/>
            <person name="Schwartz D.C."/>
            <person name="Town C.D."/>
        </authorList>
    </citation>
    <scope>GENOME REANNOTATION</scope>
    <source>
        <strain evidence="3 4">cv. Jemalong A17</strain>
    </source>
</reference>
<dbReference type="EMBL" id="CM001218">
    <property type="protein sequence ID" value="AES64552.1"/>
    <property type="molecule type" value="Genomic_DNA"/>
</dbReference>
<name>G7IQ10_MEDTR</name>
<dbReference type="HOGENOM" id="CLU_069925_0_0_1"/>
<evidence type="ECO:0000313" key="4">
    <source>
        <dbReference type="Proteomes" id="UP000002051"/>
    </source>
</evidence>
<evidence type="ECO:0000256" key="1">
    <source>
        <dbReference type="SAM" id="MobiDB-lite"/>
    </source>
</evidence>
<dbReference type="EnsemblPlants" id="AES64552">
    <property type="protein sequence ID" value="AES64552"/>
    <property type="gene ID" value="MTR_2g027000"/>
</dbReference>
<organism evidence="2 4">
    <name type="scientific">Medicago truncatula</name>
    <name type="common">Barrel medic</name>
    <name type="synonym">Medicago tribuloides</name>
    <dbReference type="NCBI Taxonomy" id="3880"/>
    <lineage>
        <taxon>Eukaryota</taxon>
        <taxon>Viridiplantae</taxon>
        <taxon>Streptophyta</taxon>
        <taxon>Embryophyta</taxon>
        <taxon>Tracheophyta</taxon>
        <taxon>Spermatophyta</taxon>
        <taxon>Magnoliopsida</taxon>
        <taxon>eudicotyledons</taxon>
        <taxon>Gunneridae</taxon>
        <taxon>Pentapetalae</taxon>
        <taxon>rosids</taxon>
        <taxon>fabids</taxon>
        <taxon>Fabales</taxon>
        <taxon>Fabaceae</taxon>
        <taxon>Papilionoideae</taxon>
        <taxon>50 kb inversion clade</taxon>
        <taxon>NPAAA clade</taxon>
        <taxon>Hologalegina</taxon>
        <taxon>IRL clade</taxon>
        <taxon>Trifolieae</taxon>
        <taxon>Medicago</taxon>
    </lineage>
</organism>
<proteinExistence type="predicted"/>
<dbReference type="AlphaFoldDB" id="G7IQ10"/>
<accession>G7IQ10</accession>
<dbReference type="Proteomes" id="UP000002051">
    <property type="component" value="Chromosome 2"/>
</dbReference>
<reference evidence="3" key="3">
    <citation type="submission" date="2015-04" db="UniProtKB">
        <authorList>
            <consortium name="EnsemblPlants"/>
        </authorList>
    </citation>
    <scope>IDENTIFICATION</scope>
    <source>
        <strain evidence="3">cv. Jemalong A17</strain>
    </source>
</reference>
<feature type="region of interest" description="Disordered" evidence="1">
    <location>
        <begin position="1"/>
        <end position="36"/>
    </location>
</feature>
<gene>
    <name evidence="2" type="ordered locus">MTR_2g027000</name>
</gene>
<keyword evidence="4" id="KW-1185">Reference proteome</keyword>
<reference evidence="2 4" key="1">
    <citation type="journal article" date="2011" name="Nature">
        <title>The Medicago genome provides insight into the evolution of rhizobial symbioses.</title>
        <authorList>
            <person name="Young N.D."/>
            <person name="Debelle F."/>
            <person name="Oldroyd G.E."/>
            <person name="Geurts R."/>
            <person name="Cannon S.B."/>
            <person name="Udvardi M.K."/>
            <person name="Benedito V.A."/>
            <person name="Mayer K.F."/>
            <person name="Gouzy J."/>
            <person name="Schoof H."/>
            <person name="Van de Peer Y."/>
            <person name="Proost S."/>
            <person name="Cook D.R."/>
            <person name="Meyers B.C."/>
            <person name="Spannagl M."/>
            <person name="Cheung F."/>
            <person name="De Mita S."/>
            <person name="Krishnakumar V."/>
            <person name="Gundlach H."/>
            <person name="Zhou S."/>
            <person name="Mudge J."/>
            <person name="Bharti A.K."/>
            <person name="Murray J.D."/>
            <person name="Naoumkina M.A."/>
            <person name="Rosen B."/>
            <person name="Silverstein K.A."/>
            <person name="Tang H."/>
            <person name="Rombauts S."/>
            <person name="Zhao P.X."/>
            <person name="Zhou P."/>
            <person name="Barbe V."/>
            <person name="Bardou P."/>
            <person name="Bechner M."/>
            <person name="Bellec A."/>
            <person name="Berger A."/>
            <person name="Berges H."/>
            <person name="Bidwell S."/>
            <person name="Bisseling T."/>
            <person name="Choisne N."/>
            <person name="Couloux A."/>
            <person name="Denny R."/>
            <person name="Deshpande S."/>
            <person name="Dai X."/>
            <person name="Doyle J.J."/>
            <person name="Dudez A.M."/>
            <person name="Farmer A.D."/>
            <person name="Fouteau S."/>
            <person name="Franken C."/>
            <person name="Gibelin C."/>
            <person name="Gish J."/>
            <person name="Goldstein S."/>
            <person name="Gonzalez A.J."/>
            <person name="Green P.J."/>
            <person name="Hallab A."/>
            <person name="Hartog M."/>
            <person name="Hua A."/>
            <person name="Humphray S.J."/>
            <person name="Jeong D.H."/>
            <person name="Jing Y."/>
            <person name="Jocker A."/>
            <person name="Kenton S.M."/>
            <person name="Kim D.J."/>
            <person name="Klee K."/>
            <person name="Lai H."/>
            <person name="Lang C."/>
            <person name="Lin S."/>
            <person name="Macmil S.L."/>
            <person name="Magdelenat G."/>
            <person name="Matthews L."/>
            <person name="McCorrison J."/>
            <person name="Monaghan E.L."/>
            <person name="Mun J.H."/>
            <person name="Najar F.Z."/>
            <person name="Nicholson C."/>
            <person name="Noirot C."/>
            <person name="O'Bleness M."/>
            <person name="Paule C.R."/>
            <person name="Poulain J."/>
            <person name="Prion F."/>
            <person name="Qin B."/>
            <person name="Qu C."/>
            <person name="Retzel E.F."/>
            <person name="Riddle C."/>
            <person name="Sallet E."/>
            <person name="Samain S."/>
            <person name="Samson N."/>
            <person name="Sanders I."/>
            <person name="Saurat O."/>
            <person name="Scarpelli C."/>
            <person name="Schiex T."/>
            <person name="Segurens B."/>
            <person name="Severin A.J."/>
            <person name="Sherrier D.J."/>
            <person name="Shi R."/>
            <person name="Sims S."/>
            <person name="Singer S.R."/>
            <person name="Sinharoy S."/>
            <person name="Sterck L."/>
            <person name="Viollet A."/>
            <person name="Wang B.B."/>
            <person name="Wang K."/>
            <person name="Wang M."/>
            <person name="Wang X."/>
            <person name="Warfsmann J."/>
            <person name="Weissenbach J."/>
            <person name="White D.D."/>
            <person name="White J.D."/>
            <person name="Wiley G.B."/>
            <person name="Wincker P."/>
            <person name="Xing Y."/>
            <person name="Yang L."/>
            <person name="Yao Z."/>
            <person name="Ying F."/>
            <person name="Zhai J."/>
            <person name="Zhou L."/>
            <person name="Zuber A."/>
            <person name="Denarie J."/>
            <person name="Dixon R.A."/>
            <person name="May G.D."/>
            <person name="Schwartz D.C."/>
            <person name="Rogers J."/>
            <person name="Quetier F."/>
            <person name="Town C.D."/>
            <person name="Roe B.A."/>
        </authorList>
    </citation>
    <scope>NUCLEOTIDE SEQUENCE [LARGE SCALE GENOMIC DNA]</scope>
    <source>
        <strain evidence="2">A17</strain>
        <strain evidence="3 4">cv. Jemalong A17</strain>
    </source>
</reference>
<dbReference type="PaxDb" id="3880-AES64552"/>
<evidence type="ECO:0000313" key="3">
    <source>
        <dbReference type="EnsemblPlants" id="AES64552"/>
    </source>
</evidence>
<protein>
    <submittedName>
        <fullName evidence="2 3">Uncharacterized protein</fullName>
    </submittedName>
</protein>
<evidence type="ECO:0000313" key="2">
    <source>
        <dbReference type="EMBL" id="AES64552.1"/>
    </source>
</evidence>